<dbReference type="GO" id="GO:0071555">
    <property type="term" value="P:cell wall organization"/>
    <property type="evidence" value="ECO:0007669"/>
    <property type="project" value="UniProtKB-KW"/>
</dbReference>
<dbReference type="AlphaFoldDB" id="A0A2H0W9F6"/>
<keyword evidence="4" id="KW-0573">Peptidoglycan synthesis</keyword>
<evidence type="ECO:0000256" key="6">
    <source>
        <dbReference type="ARBA" id="ARBA00023316"/>
    </source>
</evidence>
<dbReference type="GO" id="GO:0009252">
    <property type="term" value="P:peptidoglycan biosynthetic process"/>
    <property type="evidence" value="ECO:0007669"/>
    <property type="project" value="UniProtKB-KW"/>
</dbReference>
<dbReference type="GO" id="GO:0016755">
    <property type="term" value="F:aminoacyltransferase activity"/>
    <property type="evidence" value="ECO:0007669"/>
    <property type="project" value="InterPro"/>
</dbReference>
<dbReference type="PANTHER" id="PTHR36174:SF1">
    <property type="entry name" value="LIPID II:GLYCINE GLYCYLTRANSFERASE"/>
    <property type="match status" value="1"/>
</dbReference>
<gene>
    <name evidence="7" type="ORF">COT75_02205</name>
</gene>
<comment type="caution">
    <text evidence="7">The sequence shown here is derived from an EMBL/GenBank/DDBJ whole genome shotgun (WGS) entry which is preliminary data.</text>
</comment>
<organism evidence="7 8">
    <name type="scientific">Candidatus Beckwithbacteria bacterium CG10_big_fil_rev_8_21_14_0_10_34_10</name>
    <dbReference type="NCBI Taxonomy" id="1974495"/>
    <lineage>
        <taxon>Bacteria</taxon>
        <taxon>Candidatus Beckwithiibacteriota</taxon>
    </lineage>
</organism>
<evidence type="ECO:0000256" key="2">
    <source>
        <dbReference type="ARBA" id="ARBA00022679"/>
    </source>
</evidence>
<evidence type="ECO:0000313" key="8">
    <source>
        <dbReference type="Proteomes" id="UP000230093"/>
    </source>
</evidence>
<dbReference type="InterPro" id="IPR016181">
    <property type="entry name" value="Acyl_CoA_acyltransferase"/>
</dbReference>
<reference evidence="8" key="1">
    <citation type="submission" date="2017-09" db="EMBL/GenBank/DDBJ databases">
        <title>Depth-based differentiation of microbial function through sediment-hosted aquifers and enrichment of novel symbionts in the deep terrestrial subsurface.</title>
        <authorList>
            <person name="Probst A.J."/>
            <person name="Ladd B."/>
            <person name="Jarett J.K."/>
            <person name="Geller-Mcgrath D.E."/>
            <person name="Sieber C.M.K."/>
            <person name="Emerson J.B."/>
            <person name="Anantharaman K."/>
            <person name="Thomas B.C."/>
            <person name="Malmstrom R."/>
            <person name="Stieglmeier M."/>
            <person name="Klingl A."/>
            <person name="Woyke T."/>
            <person name="Ryan C.M."/>
            <person name="Banfield J.F."/>
        </authorList>
    </citation>
    <scope>NUCLEOTIDE SEQUENCE [LARGE SCALE GENOMIC DNA]</scope>
</reference>
<comment type="similarity">
    <text evidence="1">Belongs to the FemABX family.</text>
</comment>
<name>A0A2H0W9F6_9BACT</name>
<protein>
    <submittedName>
        <fullName evidence="7">Peptidoglycan bridge formation protein FemAB</fullName>
    </submittedName>
</protein>
<dbReference type="PANTHER" id="PTHR36174">
    <property type="entry name" value="LIPID II:GLYCINE GLYCYLTRANSFERASE"/>
    <property type="match status" value="1"/>
</dbReference>
<proteinExistence type="inferred from homology"/>
<sequence length="333" mass="39147">MNIRKVSPNEKEAFNKAVSHPLQSWQWGEFKEKNGAQVLRIGMYQGKTLKKGWQILFHPIPKTKLTIGYVPKSHLPNKEVFKALKEIGNKNHAIFIKIEPNSTTGEDLLLKNNCLVGKPIFTLYTFQINLNKSEKELLQSFKSKTRYNLKLAQKKGVKVEKDNSSKAFNEYLDLTLETTKRQKFYAHDKKYHQLMWQFLQPSGIAHLLKASFKNKILATWIVFVFNNVLYYPYGASSAEHRDLMASNLMMWEAIRFGQKMNCHYFDLWGSLGPNPNPKNPWYGFHRFKKGYNPKLIEFIGSFDLILNKPLYRLYRLADYFRWQYLNLKATLFK</sequence>
<dbReference type="Pfam" id="PF02388">
    <property type="entry name" value="FemAB"/>
    <property type="match status" value="3"/>
</dbReference>
<evidence type="ECO:0000256" key="4">
    <source>
        <dbReference type="ARBA" id="ARBA00022984"/>
    </source>
</evidence>
<dbReference type="InterPro" id="IPR003447">
    <property type="entry name" value="FEMABX"/>
</dbReference>
<dbReference type="GO" id="GO:0008360">
    <property type="term" value="P:regulation of cell shape"/>
    <property type="evidence" value="ECO:0007669"/>
    <property type="project" value="UniProtKB-KW"/>
</dbReference>
<accession>A0A2H0W9F6</accession>
<dbReference type="InterPro" id="IPR050644">
    <property type="entry name" value="PG_Glycine_Bridge_Synth"/>
</dbReference>
<evidence type="ECO:0000256" key="5">
    <source>
        <dbReference type="ARBA" id="ARBA00023315"/>
    </source>
</evidence>
<dbReference type="PROSITE" id="PS51191">
    <property type="entry name" value="FEMABX"/>
    <property type="match status" value="1"/>
</dbReference>
<dbReference type="Gene3D" id="3.40.630.30">
    <property type="match status" value="2"/>
</dbReference>
<dbReference type="SUPFAM" id="SSF55729">
    <property type="entry name" value="Acyl-CoA N-acyltransferases (Nat)"/>
    <property type="match status" value="2"/>
</dbReference>
<keyword evidence="6" id="KW-0961">Cell wall biogenesis/degradation</keyword>
<keyword evidence="2" id="KW-0808">Transferase</keyword>
<keyword evidence="3" id="KW-0133">Cell shape</keyword>
<keyword evidence="5" id="KW-0012">Acyltransferase</keyword>
<evidence type="ECO:0000256" key="1">
    <source>
        <dbReference type="ARBA" id="ARBA00009943"/>
    </source>
</evidence>
<evidence type="ECO:0000313" key="7">
    <source>
        <dbReference type="EMBL" id="PIS09296.1"/>
    </source>
</evidence>
<dbReference type="EMBL" id="PEZT01000012">
    <property type="protein sequence ID" value="PIS09296.1"/>
    <property type="molecule type" value="Genomic_DNA"/>
</dbReference>
<dbReference type="Proteomes" id="UP000230093">
    <property type="component" value="Unassembled WGS sequence"/>
</dbReference>
<evidence type="ECO:0000256" key="3">
    <source>
        <dbReference type="ARBA" id="ARBA00022960"/>
    </source>
</evidence>